<dbReference type="GO" id="GO:0005829">
    <property type="term" value="C:cytosol"/>
    <property type="evidence" value="ECO:0007669"/>
    <property type="project" value="TreeGrafter"/>
</dbReference>
<dbReference type="CDD" id="cd08278">
    <property type="entry name" value="benzyl_alcohol_DH"/>
    <property type="match status" value="1"/>
</dbReference>
<dbReference type="InterPro" id="IPR002328">
    <property type="entry name" value="ADH_Zn_CS"/>
</dbReference>
<dbReference type="Gene3D" id="3.90.180.10">
    <property type="entry name" value="Medium-chain alcohol dehydrogenases, catalytic domain"/>
    <property type="match status" value="1"/>
</dbReference>
<dbReference type="InterPro" id="IPR036291">
    <property type="entry name" value="NAD(P)-bd_dom_sf"/>
</dbReference>
<dbReference type="InterPro" id="IPR020843">
    <property type="entry name" value="ER"/>
</dbReference>
<dbReference type="Proteomes" id="UP000648075">
    <property type="component" value="Unassembled WGS sequence"/>
</dbReference>
<keyword evidence="4" id="KW-0520">NAD</keyword>
<evidence type="ECO:0000256" key="2">
    <source>
        <dbReference type="ARBA" id="ARBA00022833"/>
    </source>
</evidence>
<evidence type="ECO:0000313" key="8">
    <source>
        <dbReference type="Proteomes" id="UP000648075"/>
    </source>
</evidence>
<dbReference type="Pfam" id="PF00107">
    <property type="entry name" value="ADH_zinc_N"/>
    <property type="match status" value="1"/>
</dbReference>
<evidence type="ECO:0000259" key="6">
    <source>
        <dbReference type="SMART" id="SM00829"/>
    </source>
</evidence>
<evidence type="ECO:0000313" key="7">
    <source>
        <dbReference type="EMBL" id="GGZ10218.1"/>
    </source>
</evidence>
<dbReference type="InterPro" id="IPR013154">
    <property type="entry name" value="ADH-like_N"/>
</dbReference>
<name>A0A918UHU1_9SPHN</name>
<evidence type="ECO:0000256" key="1">
    <source>
        <dbReference type="ARBA" id="ARBA00022723"/>
    </source>
</evidence>
<dbReference type="SMART" id="SM00829">
    <property type="entry name" value="PKS_ER"/>
    <property type="match status" value="1"/>
</dbReference>
<dbReference type="EMBL" id="BMZA01000011">
    <property type="protein sequence ID" value="GGZ10218.1"/>
    <property type="molecule type" value="Genomic_DNA"/>
</dbReference>
<organism evidence="7 8">
    <name type="scientific">Novosphingobium colocasiae</name>
    <dbReference type="NCBI Taxonomy" id="1256513"/>
    <lineage>
        <taxon>Bacteria</taxon>
        <taxon>Pseudomonadati</taxon>
        <taxon>Pseudomonadota</taxon>
        <taxon>Alphaproteobacteria</taxon>
        <taxon>Sphingomonadales</taxon>
        <taxon>Sphingomonadaceae</taxon>
        <taxon>Novosphingobium</taxon>
    </lineage>
</organism>
<comment type="cofactor">
    <cofactor evidence="5">
        <name>Zn(2+)</name>
        <dbReference type="ChEBI" id="CHEBI:29105"/>
    </cofactor>
</comment>
<dbReference type="SUPFAM" id="SSF51735">
    <property type="entry name" value="NAD(P)-binding Rossmann-fold domains"/>
    <property type="match status" value="1"/>
</dbReference>
<dbReference type="AlphaFoldDB" id="A0A918UHU1"/>
<proteinExistence type="inferred from homology"/>
<comment type="caution">
    <text evidence="7">The sequence shown here is derived from an EMBL/GenBank/DDBJ whole genome shotgun (WGS) entry which is preliminary data.</text>
</comment>
<dbReference type="PANTHER" id="PTHR43880">
    <property type="entry name" value="ALCOHOL DEHYDROGENASE"/>
    <property type="match status" value="1"/>
</dbReference>
<evidence type="ECO:0000256" key="3">
    <source>
        <dbReference type="ARBA" id="ARBA00023002"/>
    </source>
</evidence>
<dbReference type="GO" id="GO:0008270">
    <property type="term" value="F:zinc ion binding"/>
    <property type="evidence" value="ECO:0007669"/>
    <property type="project" value="InterPro"/>
</dbReference>
<evidence type="ECO:0000256" key="5">
    <source>
        <dbReference type="RuleBase" id="RU361277"/>
    </source>
</evidence>
<dbReference type="GO" id="GO:0051903">
    <property type="term" value="F:S-(hydroxymethyl)glutathione dehydrogenase [NAD(P)+] activity"/>
    <property type="evidence" value="ECO:0007669"/>
    <property type="project" value="TreeGrafter"/>
</dbReference>
<accession>A0A918UHU1</accession>
<feature type="domain" description="Enoyl reductase (ER)" evidence="6">
    <location>
        <begin position="12"/>
        <end position="360"/>
    </location>
</feature>
<comment type="similarity">
    <text evidence="5">Belongs to the zinc-containing alcohol dehydrogenase family.</text>
</comment>
<evidence type="ECO:0000256" key="4">
    <source>
        <dbReference type="ARBA" id="ARBA00023027"/>
    </source>
</evidence>
<reference evidence="7" key="1">
    <citation type="journal article" date="2014" name="Int. J. Syst. Evol. Microbiol.">
        <title>Complete genome sequence of Corynebacterium casei LMG S-19264T (=DSM 44701T), isolated from a smear-ripened cheese.</title>
        <authorList>
            <consortium name="US DOE Joint Genome Institute (JGI-PGF)"/>
            <person name="Walter F."/>
            <person name="Albersmeier A."/>
            <person name="Kalinowski J."/>
            <person name="Ruckert C."/>
        </authorList>
    </citation>
    <scope>NUCLEOTIDE SEQUENCE</scope>
    <source>
        <strain evidence="7">KCTC 32255</strain>
    </source>
</reference>
<gene>
    <name evidence="7" type="ORF">GCM10011614_26410</name>
</gene>
<dbReference type="InterPro" id="IPR013149">
    <property type="entry name" value="ADH-like_C"/>
</dbReference>
<keyword evidence="1 5" id="KW-0479">Metal-binding</keyword>
<dbReference type="PROSITE" id="PS00059">
    <property type="entry name" value="ADH_ZINC"/>
    <property type="match status" value="1"/>
</dbReference>
<reference evidence="7" key="2">
    <citation type="submission" date="2020-09" db="EMBL/GenBank/DDBJ databases">
        <authorList>
            <person name="Sun Q."/>
            <person name="Kim S."/>
        </authorList>
    </citation>
    <scope>NUCLEOTIDE SEQUENCE</scope>
    <source>
        <strain evidence="7">KCTC 32255</strain>
    </source>
</reference>
<dbReference type="Pfam" id="PF08240">
    <property type="entry name" value="ADH_N"/>
    <property type="match status" value="1"/>
</dbReference>
<dbReference type="InterPro" id="IPR011032">
    <property type="entry name" value="GroES-like_sf"/>
</dbReference>
<protein>
    <submittedName>
        <fullName evidence="7">Aryl-alcohol dehydrogenase</fullName>
    </submittedName>
</protein>
<dbReference type="Gene3D" id="3.40.50.720">
    <property type="entry name" value="NAD(P)-binding Rossmann-like Domain"/>
    <property type="match status" value="1"/>
</dbReference>
<sequence>MQITAAVAREPKQDFSLEQLELDEPQAGEVLVRIEAVGVCHSDIAARNQSLPVQMPVVLGHEGAGVVERVGPGVTKVKPGDKVVLTVGYCGQCTNCTRGDVAYCENGMAINYSGRRADGSPTLCCGGEPVSGHFFAQSSFASYAIALEQNTVKVHDGADLALAAPLGCGVQTGAGAVLRSLAAKPGRAIAVFGAGSVGLSAVMGAVVAGCDPIIVVEPVAARRALALEVGATQAIDPAAGDIAEAIRAIVARGVDYVVETTAVDAVVSAALASLAGHGEMAFLGVPKNPEATFSTNLLGFLASGVTLKAVIEGDTDPDTFIPELLAHVEAGRMPLGKLVRTYPFDQINQAIDDQLSGLVVKPVLTF</sequence>
<keyword evidence="3" id="KW-0560">Oxidoreductase</keyword>
<dbReference type="SUPFAM" id="SSF50129">
    <property type="entry name" value="GroES-like"/>
    <property type="match status" value="1"/>
</dbReference>
<keyword evidence="8" id="KW-1185">Reference proteome</keyword>
<dbReference type="GO" id="GO:0046294">
    <property type="term" value="P:formaldehyde catabolic process"/>
    <property type="evidence" value="ECO:0007669"/>
    <property type="project" value="TreeGrafter"/>
</dbReference>
<dbReference type="PANTHER" id="PTHR43880:SF12">
    <property type="entry name" value="ALCOHOL DEHYDROGENASE CLASS-3"/>
    <property type="match status" value="1"/>
</dbReference>
<dbReference type="RefSeq" id="WP_189621688.1">
    <property type="nucleotide sequence ID" value="NZ_BMZA01000011.1"/>
</dbReference>
<keyword evidence="2 5" id="KW-0862">Zinc</keyword>